<gene>
    <name evidence="1" type="ORF">RHMOL_Rhmol01G0112500</name>
</gene>
<keyword evidence="2" id="KW-1185">Reference proteome</keyword>
<reference evidence="1" key="1">
    <citation type="submission" date="2022-02" db="EMBL/GenBank/DDBJ databases">
        <title>Plant Genome Project.</title>
        <authorList>
            <person name="Zhang R.-G."/>
        </authorList>
    </citation>
    <scope>NUCLEOTIDE SEQUENCE</scope>
    <source>
        <strain evidence="1">AT1</strain>
    </source>
</reference>
<proteinExistence type="predicted"/>
<evidence type="ECO:0000313" key="2">
    <source>
        <dbReference type="Proteomes" id="UP001062846"/>
    </source>
</evidence>
<evidence type="ECO:0000313" key="1">
    <source>
        <dbReference type="EMBL" id="KAI8571342.1"/>
    </source>
</evidence>
<accession>A0ACC0PZZ5</accession>
<name>A0ACC0PZZ5_RHOML</name>
<dbReference type="Proteomes" id="UP001062846">
    <property type="component" value="Chromosome 1"/>
</dbReference>
<organism evidence="1 2">
    <name type="scientific">Rhododendron molle</name>
    <name type="common">Chinese azalea</name>
    <name type="synonym">Azalea mollis</name>
    <dbReference type="NCBI Taxonomy" id="49168"/>
    <lineage>
        <taxon>Eukaryota</taxon>
        <taxon>Viridiplantae</taxon>
        <taxon>Streptophyta</taxon>
        <taxon>Embryophyta</taxon>
        <taxon>Tracheophyta</taxon>
        <taxon>Spermatophyta</taxon>
        <taxon>Magnoliopsida</taxon>
        <taxon>eudicotyledons</taxon>
        <taxon>Gunneridae</taxon>
        <taxon>Pentapetalae</taxon>
        <taxon>asterids</taxon>
        <taxon>Ericales</taxon>
        <taxon>Ericaceae</taxon>
        <taxon>Ericoideae</taxon>
        <taxon>Rhodoreae</taxon>
        <taxon>Rhododendron</taxon>
    </lineage>
</organism>
<dbReference type="EMBL" id="CM046388">
    <property type="protein sequence ID" value="KAI8571342.1"/>
    <property type="molecule type" value="Genomic_DNA"/>
</dbReference>
<protein>
    <submittedName>
        <fullName evidence="1">Uncharacterized protein</fullName>
    </submittedName>
</protein>
<sequence length="300" mass="33604">MHDYNSSHFSLSLSYSYLISTSLLIPIRVLFECCWTHAVWFGSHIKLNVGHGPPISAKVWTSQVVDALKGKELNLFLSRVVTIAWYIWKSRNEFVFSSNPVNPEKMMRRAEEALQEFTEIRVPGLVRMDNPPTEDIPSRWRAPDQGCFKLNCDVAIKKNGKDAVCAMVQRDWKGQILNGSANHVKVTSSLQGELLAIRFACGMVKSLGYRRTCIESDNQQAIKLSVSESVPPWTVASIVMDIRELRKECEIAVTWVSKDANGLAHAVASKALRGLLPCNWVACPPPSVFSVLASEFSYLM</sequence>
<comment type="caution">
    <text evidence="1">The sequence shown here is derived from an EMBL/GenBank/DDBJ whole genome shotgun (WGS) entry which is preliminary data.</text>
</comment>